<reference evidence="4" key="1">
    <citation type="submission" date="2017-09" db="EMBL/GenBank/DDBJ databases">
        <title>Depth-based differentiation of microbial function through sediment-hosted aquifers and enrichment of novel symbionts in the deep terrestrial subsurface.</title>
        <authorList>
            <person name="Probst A.J."/>
            <person name="Ladd B."/>
            <person name="Jarett J.K."/>
            <person name="Geller-Mcgrath D.E."/>
            <person name="Sieber C.M.K."/>
            <person name="Emerson J.B."/>
            <person name="Anantharaman K."/>
            <person name="Thomas B.C."/>
            <person name="Malmstrom R."/>
            <person name="Stieglmeier M."/>
            <person name="Klingl A."/>
            <person name="Woyke T."/>
            <person name="Ryan C.M."/>
            <person name="Banfield J.F."/>
        </authorList>
    </citation>
    <scope>NUCLEOTIDE SEQUENCE [LARGE SCALE GENOMIC DNA]</scope>
</reference>
<keyword evidence="2" id="KW-1133">Transmembrane helix</keyword>
<evidence type="ECO:0000256" key="2">
    <source>
        <dbReference type="SAM" id="Phobius"/>
    </source>
</evidence>
<evidence type="ECO:0000256" key="1">
    <source>
        <dbReference type="SAM" id="MobiDB-lite"/>
    </source>
</evidence>
<comment type="caution">
    <text evidence="3">The sequence shown here is derived from an EMBL/GenBank/DDBJ whole genome shotgun (WGS) entry which is preliminary data.</text>
</comment>
<accession>A0A2M6RAW4</accession>
<proteinExistence type="predicted"/>
<organism evidence="3 4">
    <name type="scientific">Candidatus Berkelbacteria bacterium CG10_big_fil_rev_8_21_14_0_10_43_14</name>
    <dbReference type="NCBI Taxonomy" id="1974515"/>
    <lineage>
        <taxon>Bacteria</taxon>
        <taxon>Candidatus Berkelbacteria</taxon>
    </lineage>
</organism>
<name>A0A2M6RAW4_9BACT</name>
<feature type="transmembrane region" description="Helical" evidence="2">
    <location>
        <begin position="56"/>
        <end position="73"/>
    </location>
</feature>
<gene>
    <name evidence="3" type="ORF">COT79_00810</name>
</gene>
<keyword evidence="2" id="KW-0472">Membrane</keyword>
<dbReference type="EMBL" id="PEZX01000014">
    <property type="protein sequence ID" value="PIS07150.1"/>
    <property type="molecule type" value="Genomic_DNA"/>
</dbReference>
<keyword evidence="2" id="KW-0812">Transmembrane</keyword>
<feature type="region of interest" description="Disordered" evidence="1">
    <location>
        <begin position="318"/>
        <end position="351"/>
    </location>
</feature>
<sequence>MRRNRISNSFTDHCKARQCLCFPWLMMVILAELCFVSGVYHIFIAELKFPVFTANWTMGAICLLYAILTAAWVEKLIEIIFSEVIPLTAEELQRDNIFIIHDVRFNGISDITLLCTCKALGDTQFSIMLDFESLYTITSFRQASRQTPSTFKTTSQGYRYMNISPEMVTLDKLHYLLSKVDTLADPTWLRFCQANSANLNENGVKILTANYRIPASPAQLCVGTNSPCHEDSNGAILFVNRQYEKHNAGCTIGFIPTGQPDCGFIPAMVRRFLVENPTWNLYQSSVSGYASNEKDCWKPWNNGILHRHMLYIFRKEREDTPPTDATDSTSEAVSPPECEGCAEGDESHHVS</sequence>
<dbReference type="AlphaFoldDB" id="A0A2M6RAW4"/>
<protein>
    <submittedName>
        <fullName evidence="3">Uncharacterized protein</fullName>
    </submittedName>
</protein>
<evidence type="ECO:0000313" key="3">
    <source>
        <dbReference type="EMBL" id="PIS07150.1"/>
    </source>
</evidence>
<evidence type="ECO:0000313" key="4">
    <source>
        <dbReference type="Proteomes" id="UP000231162"/>
    </source>
</evidence>
<dbReference type="Proteomes" id="UP000231162">
    <property type="component" value="Unassembled WGS sequence"/>
</dbReference>
<feature type="transmembrane region" description="Helical" evidence="2">
    <location>
        <begin position="21"/>
        <end position="44"/>
    </location>
</feature>